<evidence type="ECO:0000313" key="2">
    <source>
        <dbReference type="Proteomes" id="UP000093695"/>
    </source>
</evidence>
<dbReference type="RefSeq" id="WP_044856709.1">
    <property type="nucleotide sequence ID" value="NZ_CP016174.1"/>
</dbReference>
<evidence type="ECO:0000313" key="1">
    <source>
        <dbReference type="EMBL" id="ANN16111.1"/>
    </source>
</evidence>
<keyword evidence="2" id="KW-1185">Reference proteome</keyword>
<protein>
    <submittedName>
        <fullName evidence="1">Uncharacterized protein</fullName>
    </submittedName>
</protein>
<proteinExistence type="predicted"/>
<dbReference type="KEGG" id="aori:SD37_11000"/>
<dbReference type="STRING" id="31958.SD37_11000"/>
<organism evidence="1 2">
    <name type="scientific">Amycolatopsis orientalis</name>
    <name type="common">Nocardia orientalis</name>
    <dbReference type="NCBI Taxonomy" id="31958"/>
    <lineage>
        <taxon>Bacteria</taxon>
        <taxon>Bacillati</taxon>
        <taxon>Actinomycetota</taxon>
        <taxon>Actinomycetes</taxon>
        <taxon>Pseudonocardiales</taxon>
        <taxon>Pseudonocardiaceae</taxon>
        <taxon>Amycolatopsis</taxon>
    </lineage>
</organism>
<dbReference type="AlphaFoldDB" id="A0A193BV58"/>
<reference evidence="1 2" key="1">
    <citation type="journal article" date="2015" name="Genome Announc.">
        <title>Draft Genome Sequence of Norvancomycin-Producing Strain Amycolatopsis orientalis CPCC200066.</title>
        <authorList>
            <person name="Lei X."/>
            <person name="Yuan F."/>
            <person name="Shi Y."/>
            <person name="Li X."/>
            <person name="Wang L."/>
            <person name="Hong B."/>
        </authorList>
    </citation>
    <scope>NUCLEOTIDE SEQUENCE [LARGE SCALE GENOMIC DNA]</scope>
    <source>
        <strain evidence="1 2">B-37</strain>
    </source>
</reference>
<dbReference type="EMBL" id="CP016174">
    <property type="protein sequence ID" value="ANN16111.1"/>
    <property type="molecule type" value="Genomic_DNA"/>
</dbReference>
<sequence>MGKTARLIFHVLVRAEVRPRSVLPGRQRWDIPLMRGRPEVAKLLAIRLENASGVIAAQASAVTGTMLVHHTVSLDEVRLGRVVRRTVTTAVGEARARARRGGFPPGPGR</sequence>
<gene>
    <name evidence="1" type="ORF">SD37_11000</name>
</gene>
<dbReference type="Proteomes" id="UP000093695">
    <property type="component" value="Chromosome"/>
</dbReference>
<accession>A0A193BV58</accession>
<name>A0A193BV58_AMYOR</name>